<reference evidence="2 3" key="5">
    <citation type="journal article" date="2010" name="Appl. Environ. Microbiol.">
        <title>phrR-like gene praR of Azorhizobium caulinodans ORS571 is essential for symbiosis with Sesbania rostrata and is involved in expression of reb genes.</title>
        <authorList>
            <person name="Akiba N."/>
            <person name="Aono T."/>
            <person name="Toyazaki H."/>
            <person name="Sato S."/>
            <person name="Oyaizu H."/>
        </authorList>
    </citation>
    <scope>NUCLEOTIDE SEQUENCE [LARGE SCALE GENOMIC DNA]</scope>
    <source>
        <strain evidence="3">ATCC 43989 / DSM 5975 / JCM 20966 / LMG 6465 / NBRC 14845 / NCIMB 13405 / ORS 571</strain>
    </source>
</reference>
<dbReference type="Pfam" id="PF03693">
    <property type="entry name" value="ParD_antitoxin"/>
    <property type="match status" value="1"/>
</dbReference>
<reference evidence="2 3" key="1">
    <citation type="journal article" date="2007" name="Appl. Environ. Microbiol.">
        <title>Rhizobial factors required for stem nodule maturation and maintenance in Sesbania rostrata-Azorhizobium caulinodans ORS571 symbiosis.</title>
        <authorList>
            <person name="Suzuki S."/>
            <person name="Aono T."/>
            <person name="Lee KB."/>
            <person name="Suzuki T."/>
            <person name="Liu CT."/>
            <person name="Miwa H."/>
            <person name="Wakao S."/>
            <person name="Iki T."/>
            <person name="Oyaizu H."/>
        </authorList>
    </citation>
    <scope>NUCLEOTIDE SEQUENCE [LARGE SCALE GENOMIC DNA]</scope>
    <source>
        <strain evidence="3">ATCC 43989 / DSM 5975 / JCM 20966 / LMG 6465 / NBRC 14845 / NCIMB 13405 / ORS 571</strain>
    </source>
</reference>
<dbReference type="EMBL" id="AP009384">
    <property type="protein sequence ID" value="BAF90555.1"/>
    <property type="molecule type" value="Genomic_DNA"/>
</dbReference>
<dbReference type="STRING" id="438753.AZC_4557"/>
<keyword evidence="1" id="KW-1277">Toxin-antitoxin system</keyword>
<dbReference type="KEGG" id="azc:AZC_4557"/>
<reference evidence="2 3" key="6">
    <citation type="journal article" date="2011" name="Appl. Environ. Microbiol.">
        <title>Involvement of the azorhizobial chromosome partition gene (parA) in the onset of bacteroid differentiation during Sesbania rostrata stem nodule development.</title>
        <authorList>
            <person name="Liu CT."/>
            <person name="Lee KB."/>
            <person name="Wang YS."/>
            <person name="Peng MH."/>
            <person name="Lee KT."/>
            <person name="Suzuki S."/>
            <person name="Suzuki T."/>
            <person name="Oyaizu H."/>
        </authorList>
    </citation>
    <scope>NUCLEOTIDE SEQUENCE [LARGE SCALE GENOMIC DNA]</scope>
    <source>
        <strain evidence="3">ATCC 43989 / DSM 5975 / JCM 20966 / LMG 6465 / NBRC 14845 / NCIMB 13405 / ORS 571</strain>
    </source>
</reference>
<protein>
    <recommendedName>
        <fullName evidence="4">Type II toxin-antitoxin system ParD family antitoxin</fullName>
    </recommendedName>
</protein>
<proteinExistence type="predicted"/>
<keyword evidence="3" id="KW-1185">Reference proteome</keyword>
<dbReference type="HOGENOM" id="CLU_144805_4_0_5"/>
<organism evidence="2 3">
    <name type="scientific">Azorhizobium caulinodans (strain ATCC 43989 / DSM 5975 / JCM 20966 / LMG 6465 / NBRC 14845 / NCIMB 13405 / ORS 571)</name>
    <dbReference type="NCBI Taxonomy" id="438753"/>
    <lineage>
        <taxon>Bacteria</taxon>
        <taxon>Pseudomonadati</taxon>
        <taxon>Pseudomonadota</taxon>
        <taxon>Alphaproteobacteria</taxon>
        <taxon>Hyphomicrobiales</taxon>
        <taxon>Xanthobacteraceae</taxon>
        <taxon>Azorhizobium</taxon>
    </lineage>
</organism>
<evidence type="ECO:0000256" key="1">
    <source>
        <dbReference type="ARBA" id="ARBA00022649"/>
    </source>
</evidence>
<evidence type="ECO:0000313" key="3">
    <source>
        <dbReference type="Proteomes" id="UP000000270"/>
    </source>
</evidence>
<reference evidence="2 3" key="3">
    <citation type="journal article" date="2008" name="BMC Genomics">
        <title>The genome of the versatile nitrogen fixer Azorhizobium caulinodans ORS571.</title>
        <authorList>
            <person name="Lee KB."/>
            <person name="Backer P.D."/>
            <person name="Aono T."/>
            <person name="Liu CT."/>
            <person name="Suzuki S."/>
            <person name="Suzuki T."/>
            <person name="Kaneko T."/>
            <person name="Yamada M."/>
            <person name="Tabata S."/>
            <person name="Kupfer D.M."/>
            <person name="Najar F.Z."/>
            <person name="Wiley G.B."/>
            <person name="Roe B."/>
            <person name="Binnewies T.T."/>
            <person name="Ussery D.W."/>
            <person name="D'Haeze W."/>
            <person name="Herder J.D."/>
            <person name="Gevers D."/>
            <person name="Vereecke D."/>
            <person name="Holsters M."/>
            <person name="Oyaizu H."/>
        </authorList>
    </citation>
    <scope>NUCLEOTIDE SEQUENCE [LARGE SCALE GENOMIC DNA]</scope>
    <source>
        <strain evidence="3">ATCC 43989 / DSM 5975 / JCM 20966 / LMG 6465 / NBRC 14845 / NCIMB 13405 / ORS 571</strain>
    </source>
</reference>
<dbReference type="GO" id="GO:0006355">
    <property type="term" value="P:regulation of DNA-templated transcription"/>
    <property type="evidence" value="ECO:0007669"/>
    <property type="project" value="InterPro"/>
</dbReference>
<dbReference type="InterPro" id="IPR010985">
    <property type="entry name" value="Ribbon_hlx_hlx"/>
</dbReference>
<gene>
    <name evidence="2" type="ordered locus">AZC_4557</name>
</gene>
<evidence type="ECO:0000313" key="2">
    <source>
        <dbReference type="EMBL" id="BAF90555.1"/>
    </source>
</evidence>
<dbReference type="eggNOG" id="COG3609">
    <property type="taxonomic scope" value="Bacteria"/>
</dbReference>
<accession>A8HZ97</accession>
<dbReference type="Gene3D" id="6.10.10.120">
    <property type="entry name" value="Antitoxin ParD1-like"/>
    <property type="match status" value="1"/>
</dbReference>
<reference evidence="3" key="2">
    <citation type="submission" date="2007-04" db="EMBL/GenBank/DDBJ databases">
        <title>Complete genome sequence of the nitrogen-fixing bacterium Azorhizobium caulinodans ORS571.</title>
        <authorList>
            <person name="Lee K.B."/>
            <person name="Backer P.D."/>
            <person name="Aono T."/>
            <person name="Liu C.T."/>
            <person name="Suzuki S."/>
            <person name="Suzuki T."/>
            <person name="Kaneko T."/>
            <person name="Yamada M."/>
            <person name="Tabata S."/>
            <person name="Kupfer D.M."/>
            <person name="Najar F.Z."/>
            <person name="Wiley G.B."/>
            <person name="Roe B."/>
            <person name="Binnewies T."/>
            <person name="Ussery D."/>
            <person name="Vereecke D."/>
            <person name="Gevers D."/>
            <person name="Holsters M."/>
            <person name="Oyaizu H."/>
        </authorList>
    </citation>
    <scope>NUCLEOTIDE SEQUENCE [LARGE SCALE GENOMIC DNA]</scope>
    <source>
        <strain evidence="3">ATCC 43989 / DSM 5975 / JCM 20966 / LMG 6465 / NBRC 14845 / NCIMB 13405 / ORS 571</strain>
    </source>
</reference>
<dbReference type="Proteomes" id="UP000000270">
    <property type="component" value="Chromosome"/>
</dbReference>
<evidence type="ECO:0008006" key="4">
    <source>
        <dbReference type="Google" id="ProtNLM"/>
    </source>
</evidence>
<name>A8HZ97_AZOC5</name>
<dbReference type="InterPro" id="IPR038296">
    <property type="entry name" value="ParD_sf"/>
</dbReference>
<dbReference type="InterPro" id="IPR022789">
    <property type="entry name" value="ParD"/>
</dbReference>
<sequence>MIGPERGYPMRSSKPITVTLGDMAPRVEALRRAGHYASTSEVLRAGVRALEREQEALDAYMREHVRQALEDPRPSVDADEVFDRLKALHQRSEKADGREP</sequence>
<dbReference type="SUPFAM" id="SSF47598">
    <property type="entry name" value="Ribbon-helix-helix"/>
    <property type="match status" value="1"/>
</dbReference>
<reference evidence="2 3" key="4">
    <citation type="journal article" date="2009" name="Appl. Environ. Microbiol.">
        <title>Comparative genome-wide transcriptional profiling of Azorhizobium caulinodans ORS571 grown under free-living and symbiotic conditions.</title>
        <authorList>
            <person name="Tsukada S."/>
            <person name="Aono T."/>
            <person name="Akiba N."/>
            <person name="Lee KB."/>
            <person name="Liu CT."/>
            <person name="Toyazaki H."/>
            <person name="Oyaizu H."/>
        </authorList>
    </citation>
    <scope>NUCLEOTIDE SEQUENCE [LARGE SCALE GENOMIC DNA]</scope>
    <source>
        <strain evidence="3">ATCC 43989 / DSM 5975 / JCM 20966 / LMG 6465 / NBRC 14845 / NCIMB 13405 / ORS 571</strain>
    </source>
</reference>
<dbReference type="AlphaFoldDB" id="A8HZ97"/>